<sequence>MENQTHDPYSWIDRQIQYWQQKSREASEAADIEAYNHAERELANYQAMLKIKY</sequence>
<evidence type="ECO:0000313" key="1">
    <source>
        <dbReference type="EMBL" id="DAD83701.1"/>
    </source>
</evidence>
<protein>
    <submittedName>
        <fullName evidence="1">Uncharacterized protein</fullName>
    </submittedName>
</protein>
<proteinExistence type="predicted"/>
<name>A0A8S5MMU7_9CAUD</name>
<reference evidence="1" key="1">
    <citation type="journal article" date="2021" name="Proc. Natl. Acad. Sci. U.S.A.">
        <title>A Catalog of Tens of Thousands of Viruses from Human Metagenomes Reveals Hidden Associations with Chronic Diseases.</title>
        <authorList>
            <person name="Tisza M.J."/>
            <person name="Buck C.B."/>
        </authorList>
    </citation>
    <scope>NUCLEOTIDE SEQUENCE</scope>
    <source>
        <strain evidence="1">CtPSW2</strain>
    </source>
</reference>
<accession>A0A8S5MMU7</accession>
<dbReference type="EMBL" id="BK014940">
    <property type="protein sequence ID" value="DAD83701.1"/>
    <property type="molecule type" value="Genomic_DNA"/>
</dbReference>
<organism evidence="1">
    <name type="scientific">Myoviridae sp. ctPSW2</name>
    <dbReference type="NCBI Taxonomy" id="2826648"/>
    <lineage>
        <taxon>Viruses</taxon>
        <taxon>Duplodnaviria</taxon>
        <taxon>Heunggongvirae</taxon>
        <taxon>Uroviricota</taxon>
        <taxon>Caudoviricetes</taxon>
    </lineage>
</organism>